<dbReference type="KEGG" id="sphe:GFH32_09300"/>
<gene>
    <name evidence="2" type="ORF">GFH32_09300</name>
</gene>
<dbReference type="EMBL" id="CP045652">
    <property type="protein sequence ID" value="QGA26507.1"/>
    <property type="molecule type" value="Genomic_DNA"/>
</dbReference>
<reference evidence="2 3" key="1">
    <citation type="submission" date="2019-10" db="EMBL/GenBank/DDBJ databases">
        <authorList>
            <person name="Dong K."/>
        </authorList>
    </citation>
    <scope>NUCLEOTIDE SEQUENCE [LARGE SCALE GENOMIC DNA]</scope>
    <source>
        <strain evidence="3">dk4302</strain>
    </source>
</reference>
<protein>
    <recommendedName>
        <fullName evidence="4">Lipoprotein</fullName>
    </recommendedName>
</protein>
<evidence type="ECO:0000313" key="2">
    <source>
        <dbReference type="EMBL" id="QGA26507.1"/>
    </source>
</evidence>
<name>A0A5Q0Q8V8_9SPHI</name>
<evidence type="ECO:0008006" key="4">
    <source>
        <dbReference type="Google" id="ProtNLM"/>
    </source>
</evidence>
<proteinExistence type="predicted"/>
<keyword evidence="3" id="KW-1185">Reference proteome</keyword>
<dbReference type="RefSeq" id="WP_153511359.1">
    <property type="nucleotide sequence ID" value="NZ_CP045652.1"/>
</dbReference>
<accession>A0A5Q0Q8V8</accession>
<feature type="chain" id="PRO_5024903585" description="Lipoprotein" evidence="1">
    <location>
        <begin position="22"/>
        <end position="223"/>
    </location>
</feature>
<feature type="signal peptide" evidence="1">
    <location>
        <begin position="1"/>
        <end position="21"/>
    </location>
</feature>
<dbReference type="AlphaFoldDB" id="A0A5Q0Q8V8"/>
<organism evidence="2 3">
    <name type="scientific">Sphingobacterium zhuxiongii</name>
    <dbReference type="NCBI Taxonomy" id="2662364"/>
    <lineage>
        <taxon>Bacteria</taxon>
        <taxon>Pseudomonadati</taxon>
        <taxon>Bacteroidota</taxon>
        <taxon>Sphingobacteriia</taxon>
        <taxon>Sphingobacteriales</taxon>
        <taxon>Sphingobacteriaceae</taxon>
        <taxon>Sphingobacterium</taxon>
    </lineage>
</organism>
<evidence type="ECO:0000313" key="3">
    <source>
        <dbReference type="Proteomes" id="UP000326921"/>
    </source>
</evidence>
<keyword evidence="1" id="KW-0732">Signal</keyword>
<dbReference type="Proteomes" id="UP000326921">
    <property type="component" value="Chromosome"/>
</dbReference>
<sequence length="223" mass="24805">MRRLILGLCLCISLFSLSSCFDIVEEIDMKANGSGSIKGTLNLSKSKTKTASLMKLDKIDGFKVPSESDIRREVGTIVSLLEKTKGISNVNYRLDFKNYIASISCDFQNVQALNAYTKTLGAHFKSRFNENTNYTFDAKTKTFVRTYKHSAEAKKEFGKLGAENQKSFNQAYYTSIYRFDQGVVKQSSDLAKLSPNKKAVMLKTSINSLIAGKANLANSIVLQ</sequence>
<evidence type="ECO:0000256" key="1">
    <source>
        <dbReference type="SAM" id="SignalP"/>
    </source>
</evidence>
<dbReference type="PROSITE" id="PS51257">
    <property type="entry name" value="PROKAR_LIPOPROTEIN"/>
    <property type="match status" value="1"/>
</dbReference>